<feature type="domain" description="Clathrin heavy chain linker core motif" evidence="8">
    <location>
        <begin position="341"/>
        <end position="363"/>
    </location>
</feature>
<dbReference type="PANTHER" id="PTHR10292:SF1">
    <property type="entry name" value="CLATHRIN HEAVY CHAIN"/>
    <property type="match status" value="1"/>
</dbReference>
<dbReference type="InterPro" id="IPR016024">
    <property type="entry name" value="ARM-type_fold"/>
</dbReference>
<dbReference type="Pfam" id="PF13838">
    <property type="entry name" value="Clathrin_H_link"/>
    <property type="match status" value="1"/>
</dbReference>
<evidence type="ECO:0000256" key="2">
    <source>
        <dbReference type="ARBA" id="ARBA00022737"/>
    </source>
</evidence>
<sequence>MSNDLPIEFTELTNLVSDYSVDPSKIDFKNCTLSENCISIKDDSSVSIIPLKSSNSTNDDALPSPQSLIKKNMNADSIIMHPNELIIGLKSNQTMQIFNLAEKKRLNNYTLPSPNETVLFWKWINPSYIVMVSNINLYLWNAVKLNSAPILLTQKNQALNNCQIINISANKKLSWFAINGIYQDGGKILGKIQLFSKERNISQIIDGHVSNFATFKNYSLFIIANKPNNVNSSSSNNGHVHIIEIDHDANFPPYQKKNVDLFFPQDAANDFPISCQVSEKYGIIYILSKHGFIHLYDVETAQNLFVNRISIDPIFTAVNHKNGLLTINKKSQLLLIDINKNTIIPYVLNKLSNVNLALSLAQRGNFPGCENIFNQQFQQALAAGEYDNAATLAASSPQLRTPETINKLKNIQPVPGQISPILKYFSILLDNDKLNKYESIELAKPVLTQNKKRLFENWLSQSKLSFSEELGDITKPHDTTLALKIYLGVGNDVLGIENSNGSYNAANSNSLTSSPSLNNKIIICLVELGQFDKIVPYCTKINFKPNFLTLTQMVLRSNPDKAVEFANELFSKGIISNDPNSDLSVEKVTDSFFSQNFIQQGTAFLLEALKSDQPSEGRLQTRLLEINLLHAPQVAEAILSNNMFNHYDRPTVAKLCESAGLFQKALENYTDLKDIKRCIVHTEALPIDWLINYFGQLNIEQSMACLRELLDKNIAQNLQIVIQVATKYSELIGSDSLIKLFEEFKCSEGLYYYLASIVNLSQDENVVFKYIQSACKLGQFKEVERIVRENNYYNGEKVKNFLKEQKLQDQLPLVVVCDRFNFVHDLVLYLYKNQFFKFIEVYVQQVNPSRTPEVVAGLLDVDCDENIIKNLLASVLGQVPLPALVELVEKRNRLKLLLPYLEGLLNQRSQDVVLFNTLAKIYIDSNNNPEKFLQENNLYNTVEVGRYCEKRDPYLAYICYSKGQNDEDLIRITNYNSMFKYQARYLLERSDLELYSVVLSDENMYRRQLIDQLVGTAIPELTNPDPVSIAVKAFMDNNLPMELIELLEKIILEPDSTFNDNASLQGLLILTAVKAYPAKVMGYVEKLDRYDAKEIAPLCIESGLNEEAFHIYDKFELKADAMKVLIEDIMSLDRGEEYAEKLDETDLWFQLGTAQLNGLRIDNAISSYIKSNNPSNYSDVIDVAEQAGKYEELVPYLRMARQTLSESKIDGELILCLAELDQLQEISIFLNSTNTAQSQDIGDKLFDMKNYKAAKLLYENISNYSKLASTLVYLKEYQEAVDCARKASNIKVWKQVNTACIASKEFRLAQICGLNLIIDADELEELVEIYETNGYFDELISLFESGLGLERAHMGMFTELAILYSKYIPAKTMEHLKLFWSRINIPKVLKACKEAHLWPELIFLYCHYDEWDNAVLAVIDRSADAFDHQQFKEIIVKVSNLEIYYKGINFYMNEHPDLIVDLLSVMVVRVDIGRVVRIFQKSDNLPMIKPFLISVLDKNNSVVNEAYHQLLIEEEDYKTLRVTIDAHDRFDSIDLAYRLEKHELIFFRQISAYLYRKNNKYNKAISILKEDRLWTDLIETVTISKSTKICHELLEYFVEIGNRECFVALLYVAYNLAEYDFVLELSWLHNLGDYIKPYEISIKTEQNNKINELFKDLTIRREKEKKDEDTPVFGNQLLLTSGPAPLAVPQPAAPILTGFNPNNSGLGFQATGAGFGNIY</sequence>
<evidence type="ECO:0000256" key="1">
    <source>
        <dbReference type="ARBA" id="ARBA00009535"/>
    </source>
</evidence>
<evidence type="ECO:0000256" key="4">
    <source>
        <dbReference type="ARBA" id="ARBA00023176"/>
    </source>
</evidence>
<gene>
    <name evidence="9" type="ORF">ASCRUDRAFT_74283</name>
</gene>
<dbReference type="SMART" id="SM00299">
    <property type="entry name" value="CLH"/>
    <property type="match status" value="7"/>
</dbReference>
<dbReference type="GeneID" id="30966263"/>
<dbReference type="GO" id="GO:0006886">
    <property type="term" value="P:intracellular protein transport"/>
    <property type="evidence" value="ECO:0007669"/>
    <property type="project" value="UniProtKB-UniRule"/>
</dbReference>
<keyword evidence="10" id="KW-1185">Reference proteome</keyword>
<dbReference type="InterPro" id="IPR055358">
    <property type="entry name" value="CHCR"/>
</dbReference>
<dbReference type="RefSeq" id="XP_020049125.1">
    <property type="nucleotide sequence ID" value="XM_020192627.1"/>
</dbReference>
<feature type="repeat" description="CHCR" evidence="7">
    <location>
        <begin position="1018"/>
        <end position="1164"/>
    </location>
</feature>
<dbReference type="InterPro" id="IPR016025">
    <property type="entry name" value="Clathrin_H-chain_N"/>
</dbReference>
<reference evidence="10" key="1">
    <citation type="submission" date="2016-05" db="EMBL/GenBank/DDBJ databases">
        <title>Comparative genomics of biotechnologically important yeasts.</title>
        <authorList>
            <consortium name="DOE Joint Genome Institute"/>
            <person name="Riley R."/>
            <person name="Haridas S."/>
            <person name="Wolfe K.H."/>
            <person name="Lopes M.R."/>
            <person name="Hittinger C.T."/>
            <person name="Goker M."/>
            <person name="Salamov A."/>
            <person name="Wisecaver J."/>
            <person name="Long T.M."/>
            <person name="Aerts A.L."/>
            <person name="Barry K."/>
            <person name="Choi C."/>
            <person name="Clum A."/>
            <person name="Coughlan A.Y."/>
            <person name="Deshpande S."/>
            <person name="Douglass A.P."/>
            <person name="Hanson S.J."/>
            <person name="Klenk H.-P."/>
            <person name="Labutti K."/>
            <person name="Lapidus A."/>
            <person name="Lindquist E."/>
            <person name="Lipzen A."/>
            <person name="Meier-Kolthoff J.P."/>
            <person name="Ohm R.A."/>
            <person name="Otillar R.P."/>
            <person name="Pangilinan J."/>
            <person name="Peng Y."/>
            <person name="Rokas A."/>
            <person name="Rosa C.A."/>
            <person name="Scheuner C."/>
            <person name="Sibirny A.A."/>
            <person name="Slot J.C."/>
            <person name="Stielow J.B."/>
            <person name="Sun H."/>
            <person name="Kurtzman C.P."/>
            <person name="Blackwell M."/>
            <person name="Grigoriev I.V."/>
            <person name="Jeffries T.W."/>
        </authorList>
    </citation>
    <scope>NUCLEOTIDE SEQUENCE [LARGE SCALE GENOMIC DNA]</scope>
    <source>
        <strain evidence="10">DSM 1968</strain>
    </source>
</reference>
<dbReference type="GO" id="GO:0071439">
    <property type="term" value="C:clathrin complex"/>
    <property type="evidence" value="ECO:0007669"/>
    <property type="project" value="InterPro"/>
</dbReference>
<dbReference type="GO" id="GO:0030479">
    <property type="term" value="C:actin cortical patch"/>
    <property type="evidence" value="ECO:0007669"/>
    <property type="project" value="TreeGrafter"/>
</dbReference>
<dbReference type="GO" id="GO:0006895">
    <property type="term" value="P:Golgi to endosome transport"/>
    <property type="evidence" value="ECO:0007669"/>
    <property type="project" value="TreeGrafter"/>
</dbReference>
<name>A0A1D2VMH3_9ASCO</name>
<dbReference type="OrthoDB" id="2113814at2759"/>
<feature type="repeat" description="CHCR" evidence="7">
    <location>
        <begin position="872"/>
        <end position="1011"/>
    </location>
</feature>
<dbReference type="PROSITE" id="PS50236">
    <property type="entry name" value="CHCR"/>
    <property type="match status" value="7"/>
</dbReference>
<dbReference type="EMBL" id="KV454476">
    <property type="protein sequence ID" value="ODV62818.1"/>
    <property type="molecule type" value="Genomic_DNA"/>
</dbReference>
<feature type="repeat" description="CHCR" evidence="7">
    <location>
        <begin position="1168"/>
        <end position="1309"/>
    </location>
</feature>
<feature type="repeat" description="CHCR" evidence="7">
    <location>
        <begin position="576"/>
        <end position="722"/>
    </location>
</feature>
<dbReference type="Pfam" id="PF00637">
    <property type="entry name" value="Clathrin"/>
    <property type="match status" value="7"/>
</dbReference>
<accession>A0A1D2VMH3</accession>
<comment type="subcellular location">
    <subcellularLocation>
        <location evidence="6">Cytoplasmic vesicle membrane</location>
        <topology evidence="6">Peripheral membrane protein</topology>
        <orientation evidence="6">Cytoplasmic side</orientation>
    </subcellularLocation>
    <subcellularLocation>
        <location evidence="6">Membrane</location>
        <location evidence="6">Coated pit</location>
        <topology evidence="6">Peripheral membrane protein</topology>
        <orientation evidence="6">Cytoplasmic side</orientation>
    </subcellularLocation>
</comment>
<dbReference type="Gene3D" id="1.25.40.730">
    <property type="match status" value="1"/>
</dbReference>
<dbReference type="SUPFAM" id="SSF48371">
    <property type="entry name" value="ARM repeat"/>
    <property type="match status" value="6"/>
</dbReference>
<dbReference type="Proteomes" id="UP000095038">
    <property type="component" value="Unassembled WGS sequence"/>
</dbReference>
<keyword evidence="3 6" id="KW-0472">Membrane</keyword>
<evidence type="ECO:0000256" key="6">
    <source>
        <dbReference type="PIRNR" id="PIRNR002290"/>
    </source>
</evidence>
<dbReference type="GO" id="GO:0030132">
    <property type="term" value="C:clathrin coat of coated pit"/>
    <property type="evidence" value="ECO:0007669"/>
    <property type="project" value="InterPro"/>
</dbReference>
<dbReference type="GO" id="GO:0005198">
    <property type="term" value="F:structural molecule activity"/>
    <property type="evidence" value="ECO:0007669"/>
    <property type="project" value="InterPro"/>
</dbReference>
<dbReference type="InParanoid" id="A0A1D2VMH3"/>
<comment type="similarity">
    <text evidence="1 6">Belongs to the clathrin heavy chain family.</text>
</comment>
<dbReference type="GO" id="GO:0032051">
    <property type="term" value="F:clathrin light chain binding"/>
    <property type="evidence" value="ECO:0007669"/>
    <property type="project" value="InterPro"/>
</dbReference>
<evidence type="ECO:0000256" key="3">
    <source>
        <dbReference type="ARBA" id="ARBA00023136"/>
    </source>
</evidence>
<dbReference type="Gene3D" id="2.130.10.110">
    <property type="entry name" value="Clathrin heavy-chain terminal domain"/>
    <property type="match status" value="1"/>
</dbReference>
<dbReference type="FunFam" id="1.25.40.10:FF:000002">
    <property type="entry name" value="Clathrin heavy chain"/>
    <property type="match status" value="1"/>
</dbReference>
<keyword evidence="2" id="KW-0677">Repeat</keyword>
<feature type="repeat" description="CHCR" evidence="7">
    <location>
        <begin position="725"/>
        <end position="867"/>
    </location>
</feature>
<evidence type="ECO:0000259" key="8">
    <source>
        <dbReference type="Pfam" id="PF09268"/>
    </source>
</evidence>
<dbReference type="PIRSF" id="PIRSF002290">
    <property type="entry name" value="Clathrin_H_chain"/>
    <property type="match status" value="1"/>
</dbReference>
<dbReference type="InterPro" id="IPR015348">
    <property type="entry name" value="Clathrin_H-chain_linker_core"/>
</dbReference>
<dbReference type="InterPro" id="IPR016341">
    <property type="entry name" value="Clathrin_heavy_chain"/>
</dbReference>
<dbReference type="Pfam" id="PF09268">
    <property type="entry name" value="Clathrin-link"/>
    <property type="match status" value="1"/>
</dbReference>
<evidence type="ECO:0000256" key="7">
    <source>
        <dbReference type="PROSITE-ProRule" id="PRU01006"/>
    </source>
</evidence>
<dbReference type="InterPro" id="IPR000547">
    <property type="entry name" value="Clathrin_H-chain/VPS_repeat"/>
</dbReference>
<keyword evidence="4 6" id="KW-0168">Coated pit</keyword>
<dbReference type="PANTHER" id="PTHR10292">
    <property type="entry name" value="CLATHRIN HEAVY CHAIN RELATED"/>
    <property type="match status" value="1"/>
</dbReference>
<feature type="repeat" description="CHCR" evidence="7">
    <location>
        <begin position="1314"/>
        <end position="1460"/>
    </location>
</feature>
<evidence type="ECO:0000256" key="5">
    <source>
        <dbReference type="ARBA" id="ARBA00023329"/>
    </source>
</evidence>
<proteinExistence type="inferred from homology"/>
<dbReference type="SUPFAM" id="SSF50989">
    <property type="entry name" value="Clathrin heavy-chain terminal domain"/>
    <property type="match status" value="1"/>
</dbReference>
<dbReference type="InterPro" id="IPR011990">
    <property type="entry name" value="TPR-like_helical_dom_sf"/>
</dbReference>
<dbReference type="GO" id="GO:0006898">
    <property type="term" value="P:receptor-mediated endocytosis"/>
    <property type="evidence" value="ECO:0007669"/>
    <property type="project" value="TreeGrafter"/>
</dbReference>
<organism evidence="9 10">
    <name type="scientific">Ascoidea rubescens DSM 1968</name>
    <dbReference type="NCBI Taxonomy" id="1344418"/>
    <lineage>
        <taxon>Eukaryota</taxon>
        <taxon>Fungi</taxon>
        <taxon>Dikarya</taxon>
        <taxon>Ascomycota</taxon>
        <taxon>Saccharomycotina</taxon>
        <taxon>Saccharomycetes</taxon>
        <taxon>Ascoideaceae</taxon>
        <taxon>Ascoidea</taxon>
    </lineage>
</organism>
<evidence type="ECO:0000313" key="10">
    <source>
        <dbReference type="Proteomes" id="UP000095038"/>
    </source>
</evidence>
<protein>
    <recommendedName>
        <fullName evidence="6">Clathrin heavy chain</fullName>
    </recommendedName>
</protein>
<feature type="repeat" description="CHCR" evidence="7">
    <location>
        <begin position="1463"/>
        <end position="1606"/>
    </location>
</feature>
<dbReference type="GO" id="GO:0005829">
    <property type="term" value="C:cytosol"/>
    <property type="evidence" value="ECO:0007669"/>
    <property type="project" value="GOC"/>
</dbReference>
<dbReference type="STRING" id="1344418.A0A1D2VMH3"/>
<keyword evidence="5 6" id="KW-0968">Cytoplasmic vesicle</keyword>
<dbReference type="FunCoup" id="A0A1D2VMH3">
    <property type="interactions" value="1263"/>
</dbReference>
<dbReference type="Gene3D" id="1.25.40.10">
    <property type="entry name" value="Tetratricopeptide repeat domain"/>
    <property type="match status" value="3"/>
</dbReference>
<evidence type="ECO:0000313" key="9">
    <source>
        <dbReference type="EMBL" id="ODV62818.1"/>
    </source>
</evidence>
<comment type="function">
    <text evidence="6">Clathrin is the major protein of the polyhedral coat of coated pits and vesicles.</text>
</comment>
<dbReference type="GO" id="GO:0030130">
    <property type="term" value="C:clathrin coat of trans-Golgi network vesicle"/>
    <property type="evidence" value="ECO:0007669"/>
    <property type="project" value="InterPro"/>
</dbReference>
<dbReference type="FunFam" id="1.25.40.10:FF:000001">
    <property type="entry name" value="Clathrin heavy chain"/>
    <property type="match status" value="1"/>
</dbReference>